<accession>A0AA45WYL1</accession>
<sequence length="43" mass="4740">MRKQWLICWLAVMVFLSGCVRGEPAKVESVSEESDATVVEAIA</sequence>
<dbReference type="RefSeq" id="WP_283410625.1">
    <property type="nucleotide sequence ID" value="NZ_FXUF01000018.1"/>
</dbReference>
<dbReference type="PROSITE" id="PS51257">
    <property type="entry name" value="PROKAR_LIPOPROTEIN"/>
    <property type="match status" value="1"/>
</dbReference>
<proteinExistence type="predicted"/>
<dbReference type="AlphaFoldDB" id="A0AA45WYL1"/>
<dbReference type="EMBL" id="FXUF01000018">
    <property type="protein sequence ID" value="SMP69305.1"/>
    <property type="molecule type" value="Genomic_DNA"/>
</dbReference>
<evidence type="ECO:0000313" key="1">
    <source>
        <dbReference type="EMBL" id="SMP69305.1"/>
    </source>
</evidence>
<gene>
    <name evidence="1" type="ORF">SAMN06296020_11863</name>
</gene>
<dbReference type="Proteomes" id="UP001158066">
    <property type="component" value="Unassembled WGS sequence"/>
</dbReference>
<keyword evidence="2" id="KW-1185">Reference proteome</keyword>
<name>A0AA45WYL1_9CLOT</name>
<protein>
    <submittedName>
        <fullName evidence="1">Uncharacterized protein</fullName>
    </submittedName>
</protein>
<evidence type="ECO:0000313" key="2">
    <source>
        <dbReference type="Proteomes" id="UP001158066"/>
    </source>
</evidence>
<organism evidence="1 2">
    <name type="scientific">Anoxynatronum buryatiense</name>
    <dbReference type="NCBI Taxonomy" id="489973"/>
    <lineage>
        <taxon>Bacteria</taxon>
        <taxon>Bacillati</taxon>
        <taxon>Bacillota</taxon>
        <taxon>Clostridia</taxon>
        <taxon>Eubacteriales</taxon>
        <taxon>Clostridiaceae</taxon>
        <taxon>Anoxynatronum</taxon>
    </lineage>
</organism>
<reference evidence="1" key="1">
    <citation type="submission" date="2017-05" db="EMBL/GenBank/DDBJ databases">
        <authorList>
            <person name="Varghese N."/>
            <person name="Submissions S."/>
        </authorList>
    </citation>
    <scope>NUCLEOTIDE SEQUENCE</scope>
    <source>
        <strain evidence="1">Su22</strain>
    </source>
</reference>
<comment type="caution">
    <text evidence="1">The sequence shown here is derived from an EMBL/GenBank/DDBJ whole genome shotgun (WGS) entry which is preliminary data.</text>
</comment>